<dbReference type="Proteomes" id="UP000684084">
    <property type="component" value="Unassembled WGS sequence"/>
</dbReference>
<feature type="transmembrane region" description="Helical" evidence="1">
    <location>
        <begin position="108"/>
        <end position="132"/>
    </location>
</feature>
<keyword evidence="1" id="KW-0472">Membrane</keyword>
<dbReference type="VEuPathDB" id="FungiDB:RhiirFUN_025563"/>
<evidence type="ECO:0000313" key="3">
    <source>
        <dbReference type="Proteomes" id="UP000684084"/>
    </source>
</evidence>
<dbReference type="EMBL" id="CAGKOT010000008">
    <property type="protein sequence ID" value="CAB5351801.1"/>
    <property type="molecule type" value="Genomic_DNA"/>
</dbReference>
<gene>
    <name evidence="2" type="ORF">CHRIB12_LOCUS5284</name>
</gene>
<dbReference type="AlphaFoldDB" id="A0A915YYB8"/>
<organism evidence="2 3">
    <name type="scientific">Rhizophagus irregularis</name>
    <dbReference type="NCBI Taxonomy" id="588596"/>
    <lineage>
        <taxon>Eukaryota</taxon>
        <taxon>Fungi</taxon>
        <taxon>Fungi incertae sedis</taxon>
        <taxon>Mucoromycota</taxon>
        <taxon>Glomeromycotina</taxon>
        <taxon>Glomeromycetes</taxon>
        <taxon>Glomerales</taxon>
        <taxon>Glomeraceae</taxon>
        <taxon>Rhizophagus</taxon>
    </lineage>
</organism>
<keyword evidence="1" id="KW-1133">Transmembrane helix</keyword>
<name>A0A915YYB8_9GLOM</name>
<accession>A0A915YYB8</accession>
<reference evidence="2" key="1">
    <citation type="submission" date="2020-05" db="EMBL/GenBank/DDBJ databases">
        <authorList>
            <person name="Rincon C."/>
            <person name="Sanders R I."/>
            <person name="Robbins C."/>
            <person name="Chaturvedi A."/>
        </authorList>
    </citation>
    <scope>NUCLEOTIDE SEQUENCE</scope>
    <source>
        <strain evidence="2">CHB12</strain>
    </source>
</reference>
<comment type="caution">
    <text evidence="2">The sequence shown here is derived from an EMBL/GenBank/DDBJ whole genome shotgun (WGS) entry which is preliminary data.</text>
</comment>
<dbReference type="OrthoDB" id="2327459at2759"/>
<evidence type="ECO:0000313" key="2">
    <source>
        <dbReference type="EMBL" id="CAB5351801.1"/>
    </source>
</evidence>
<evidence type="ECO:0000256" key="1">
    <source>
        <dbReference type="SAM" id="Phobius"/>
    </source>
</evidence>
<proteinExistence type="predicted"/>
<keyword evidence="1" id="KW-0812">Transmembrane</keyword>
<protein>
    <submittedName>
        <fullName evidence="2">Uncharacterized protein</fullName>
    </submittedName>
</protein>
<sequence length="307" mass="35870">MWKFPAKKLREVKCSIRPRSNYKKLNPQIQYIIDQVNPNENQNHVPSEITAKADIHTDYDKVYYDGEAYFDDPIFQSEKVTNEEAPKVLDKVNDDCSHDSDFEEEAGIGLFFSIHVGGLCVIPLLLIMATILQKAGKNCYQKKDSVGTTDTVTIYKRIYEDVSSAVNDRDKLIIIQNTVEKCFGEASRDSIDNTCQIMEQWQKVIIKEYETRYGKRYESFSHLFYEAYDLSKEGDDEIKYNLLEIGEDFGDVTFDEMRWMVIYRSARNKIAHKKKWYPDHRNFHIQHNEALECINLVTGTDAHIFIR</sequence>